<evidence type="ECO:0000256" key="2">
    <source>
        <dbReference type="ARBA" id="ARBA00012438"/>
    </source>
</evidence>
<dbReference type="GO" id="GO:0046983">
    <property type="term" value="F:protein dimerization activity"/>
    <property type="evidence" value="ECO:0007669"/>
    <property type="project" value="InterPro"/>
</dbReference>
<keyword evidence="6" id="KW-0418">Kinase</keyword>
<dbReference type="SUPFAM" id="SSF55785">
    <property type="entry name" value="PYP-like sensor domain (PAS domain)"/>
    <property type="match status" value="1"/>
</dbReference>
<dbReference type="InterPro" id="IPR050482">
    <property type="entry name" value="Sensor_HK_TwoCompSys"/>
</dbReference>
<dbReference type="CDD" id="cd00130">
    <property type="entry name" value="PAS"/>
    <property type="match status" value="1"/>
</dbReference>
<dbReference type="InterPro" id="IPR036890">
    <property type="entry name" value="HATPase_C_sf"/>
</dbReference>
<dbReference type="Gene3D" id="1.20.5.1930">
    <property type="match status" value="1"/>
</dbReference>
<evidence type="ECO:0000256" key="3">
    <source>
        <dbReference type="ARBA" id="ARBA00022553"/>
    </source>
</evidence>
<evidence type="ECO:0000256" key="4">
    <source>
        <dbReference type="ARBA" id="ARBA00022679"/>
    </source>
</evidence>
<feature type="compositionally biased region" description="Basic and acidic residues" evidence="9">
    <location>
        <begin position="1"/>
        <end position="16"/>
    </location>
</feature>
<dbReference type="GO" id="GO:0016020">
    <property type="term" value="C:membrane"/>
    <property type="evidence" value="ECO:0007669"/>
    <property type="project" value="InterPro"/>
</dbReference>
<dbReference type="InterPro" id="IPR001610">
    <property type="entry name" value="PAC"/>
</dbReference>
<dbReference type="CDD" id="cd16917">
    <property type="entry name" value="HATPase_UhpB-NarQ-NarX-like"/>
    <property type="match status" value="1"/>
</dbReference>
<dbReference type="EC" id="2.7.13.3" evidence="2"/>
<evidence type="ECO:0000313" key="12">
    <source>
        <dbReference type="EMBL" id="NEY73759.1"/>
    </source>
</evidence>
<keyword evidence="7" id="KW-0067">ATP-binding</keyword>
<dbReference type="Gene3D" id="3.30.450.20">
    <property type="entry name" value="PAS domain"/>
    <property type="match status" value="1"/>
</dbReference>
<name>A0A6M0QDA5_9BACI</name>
<dbReference type="InterPro" id="IPR035965">
    <property type="entry name" value="PAS-like_dom_sf"/>
</dbReference>
<sequence>MEANSMEKRFDLHNPRSSEMNQEVGSKELKSESIDELSDLKFALDVSAIVAITDAKGVITYVNDKFCEVSKYQRSELLGKTHRLINSGYHSKEFFKRLWDTILSGHVWKGEIKNKAKNGLFYWVDTTIVPFLDGEGKPYQFLSIRYEVTERKRVEEELKNMMTKMIGLQEEERKRLSRELHDGVGQDLYSLLISISRLKNELEHPLLDQMHDETTQLIEEIRNLSWELRPSVLDDLGLVPATRSFINRFSSHFGISVAFDCTLKQRLSYEVETTIYRIIQESLTNIRKYADVKEAYVSIIEDGDVVKMTVQDEGKGFDLNQRRGIGLFSMEERSKSIGAKLKIETEPKKGTLITLNIQINHN</sequence>
<dbReference type="EMBL" id="JAAIWM010000009">
    <property type="protein sequence ID" value="NEY73759.1"/>
    <property type="molecule type" value="Genomic_DNA"/>
</dbReference>
<dbReference type="PANTHER" id="PTHR24421">
    <property type="entry name" value="NITRATE/NITRITE SENSOR PROTEIN NARX-RELATED"/>
    <property type="match status" value="1"/>
</dbReference>
<proteinExistence type="predicted"/>
<reference evidence="12 13" key="1">
    <citation type="submission" date="2020-02" db="EMBL/GenBank/DDBJ databases">
        <title>Bacillus aquiflavi sp. nov., isolated from yellow water of strong flavor Chinese baijiu in Yibin region of China.</title>
        <authorList>
            <person name="Xie J."/>
        </authorList>
    </citation>
    <scope>NUCLEOTIDE SEQUENCE [LARGE SCALE GENOMIC DNA]</scope>
    <source>
        <strain evidence="12 13">SA4</strain>
    </source>
</reference>
<dbReference type="AlphaFoldDB" id="A0A6M0QDA5"/>
<accession>A0A6M0QDA5</accession>
<dbReference type="NCBIfam" id="TIGR00229">
    <property type="entry name" value="sensory_box"/>
    <property type="match status" value="1"/>
</dbReference>
<keyword evidence="8" id="KW-0902">Two-component regulatory system</keyword>
<dbReference type="GO" id="GO:0000155">
    <property type="term" value="F:phosphorelay sensor kinase activity"/>
    <property type="evidence" value="ECO:0007669"/>
    <property type="project" value="InterPro"/>
</dbReference>
<dbReference type="PANTHER" id="PTHR24421:SF10">
    <property type="entry name" value="NITRATE_NITRITE SENSOR PROTEIN NARQ"/>
    <property type="match status" value="1"/>
</dbReference>
<dbReference type="InterPro" id="IPR003594">
    <property type="entry name" value="HATPase_dom"/>
</dbReference>
<dbReference type="SMART" id="SM00387">
    <property type="entry name" value="HATPase_c"/>
    <property type="match status" value="1"/>
</dbReference>
<keyword evidence="3" id="KW-0597">Phosphoprotein</keyword>
<dbReference type="Pfam" id="PF07730">
    <property type="entry name" value="HisKA_3"/>
    <property type="match status" value="1"/>
</dbReference>
<evidence type="ECO:0000256" key="8">
    <source>
        <dbReference type="ARBA" id="ARBA00023012"/>
    </source>
</evidence>
<dbReference type="Pfam" id="PF13426">
    <property type="entry name" value="PAS_9"/>
    <property type="match status" value="1"/>
</dbReference>
<dbReference type="PROSITE" id="PS50112">
    <property type="entry name" value="PAS"/>
    <property type="match status" value="1"/>
</dbReference>
<keyword evidence="5" id="KW-0547">Nucleotide-binding</keyword>
<evidence type="ECO:0000256" key="9">
    <source>
        <dbReference type="SAM" id="MobiDB-lite"/>
    </source>
</evidence>
<dbReference type="SMART" id="SM00086">
    <property type="entry name" value="PAC"/>
    <property type="match status" value="1"/>
</dbReference>
<evidence type="ECO:0000259" key="10">
    <source>
        <dbReference type="PROSITE" id="PS50112"/>
    </source>
</evidence>
<comment type="catalytic activity">
    <reaction evidence="1">
        <text>ATP + protein L-histidine = ADP + protein N-phospho-L-histidine.</text>
        <dbReference type="EC" id="2.7.13.3"/>
    </reaction>
</comment>
<evidence type="ECO:0000256" key="5">
    <source>
        <dbReference type="ARBA" id="ARBA00022741"/>
    </source>
</evidence>
<comment type="caution">
    <text evidence="12">The sequence shown here is derived from an EMBL/GenBank/DDBJ whole genome shotgun (WGS) entry which is preliminary data.</text>
</comment>
<feature type="region of interest" description="Disordered" evidence="9">
    <location>
        <begin position="1"/>
        <end position="27"/>
    </location>
</feature>
<dbReference type="Proteomes" id="UP000481043">
    <property type="component" value="Unassembled WGS sequence"/>
</dbReference>
<dbReference type="GO" id="GO:0005524">
    <property type="term" value="F:ATP binding"/>
    <property type="evidence" value="ECO:0007669"/>
    <property type="project" value="UniProtKB-KW"/>
</dbReference>
<evidence type="ECO:0000256" key="6">
    <source>
        <dbReference type="ARBA" id="ARBA00022777"/>
    </source>
</evidence>
<keyword evidence="4" id="KW-0808">Transferase</keyword>
<feature type="domain" description="PAS" evidence="10">
    <location>
        <begin position="36"/>
        <end position="81"/>
    </location>
</feature>
<organism evidence="12 13">
    <name type="scientific">Bacillus mesophilus</name>
    <dbReference type="NCBI Taxonomy" id="1808955"/>
    <lineage>
        <taxon>Bacteria</taxon>
        <taxon>Bacillati</taxon>
        <taxon>Bacillota</taxon>
        <taxon>Bacilli</taxon>
        <taxon>Bacillales</taxon>
        <taxon>Bacillaceae</taxon>
        <taxon>Bacillus</taxon>
    </lineage>
</organism>
<gene>
    <name evidence="12" type="ORF">G4D63_18755</name>
</gene>
<dbReference type="PROSITE" id="PS50113">
    <property type="entry name" value="PAC"/>
    <property type="match status" value="1"/>
</dbReference>
<dbReference type="SUPFAM" id="SSF55874">
    <property type="entry name" value="ATPase domain of HSP90 chaperone/DNA topoisomerase II/histidine kinase"/>
    <property type="match status" value="1"/>
</dbReference>
<evidence type="ECO:0000313" key="13">
    <source>
        <dbReference type="Proteomes" id="UP000481043"/>
    </source>
</evidence>
<dbReference type="InterPro" id="IPR000700">
    <property type="entry name" value="PAS-assoc_C"/>
</dbReference>
<evidence type="ECO:0000256" key="1">
    <source>
        <dbReference type="ARBA" id="ARBA00000085"/>
    </source>
</evidence>
<evidence type="ECO:0000259" key="11">
    <source>
        <dbReference type="PROSITE" id="PS50113"/>
    </source>
</evidence>
<evidence type="ECO:0000256" key="7">
    <source>
        <dbReference type="ARBA" id="ARBA00022840"/>
    </source>
</evidence>
<dbReference type="InterPro" id="IPR000014">
    <property type="entry name" value="PAS"/>
</dbReference>
<dbReference type="InterPro" id="IPR011712">
    <property type="entry name" value="Sig_transdc_His_kin_sub3_dim/P"/>
</dbReference>
<protein>
    <recommendedName>
        <fullName evidence="2">histidine kinase</fullName>
        <ecNumber evidence="2">2.7.13.3</ecNumber>
    </recommendedName>
</protein>
<keyword evidence="13" id="KW-1185">Reference proteome</keyword>
<dbReference type="Pfam" id="PF02518">
    <property type="entry name" value="HATPase_c"/>
    <property type="match status" value="1"/>
</dbReference>
<dbReference type="Gene3D" id="3.30.565.10">
    <property type="entry name" value="Histidine kinase-like ATPase, C-terminal domain"/>
    <property type="match status" value="1"/>
</dbReference>
<feature type="domain" description="PAC" evidence="11">
    <location>
        <begin position="108"/>
        <end position="160"/>
    </location>
</feature>